<comment type="caution">
    <text evidence="4">The sequence shown here is derived from an EMBL/GenBank/DDBJ whole genome shotgun (WGS) entry which is preliminary data.</text>
</comment>
<evidence type="ECO:0000256" key="3">
    <source>
        <dbReference type="ARBA" id="ARBA00022729"/>
    </source>
</evidence>
<dbReference type="InterPro" id="IPR006059">
    <property type="entry name" value="SBP"/>
</dbReference>
<reference evidence="5" key="1">
    <citation type="journal article" date="2019" name="Int. J. Syst. Evol. Microbiol.">
        <title>The Global Catalogue of Microorganisms (GCM) 10K type strain sequencing project: providing services to taxonomists for standard genome sequencing and annotation.</title>
        <authorList>
            <consortium name="The Broad Institute Genomics Platform"/>
            <consortium name="The Broad Institute Genome Sequencing Center for Infectious Disease"/>
            <person name="Wu L."/>
            <person name="Ma J."/>
        </authorList>
    </citation>
    <scope>NUCLEOTIDE SEQUENCE [LARGE SCALE GENOMIC DNA]</scope>
    <source>
        <strain evidence="5">KCTC 33676</strain>
    </source>
</reference>
<protein>
    <submittedName>
        <fullName evidence="4">Extracellular solute-binding protein</fullName>
    </submittedName>
</protein>
<organism evidence="4 5">
    <name type="scientific">Marinicrinis sediminis</name>
    <dbReference type="NCBI Taxonomy" id="1652465"/>
    <lineage>
        <taxon>Bacteria</taxon>
        <taxon>Bacillati</taxon>
        <taxon>Bacillota</taxon>
        <taxon>Bacilli</taxon>
        <taxon>Bacillales</taxon>
        <taxon>Paenibacillaceae</taxon>
    </lineage>
</organism>
<dbReference type="EMBL" id="JBHUMM010000010">
    <property type="protein sequence ID" value="MFD2671334.1"/>
    <property type="molecule type" value="Genomic_DNA"/>
</dbReference>
<name>A0ABW5R9R4_9BACL</name>
<dbReference type="PANTHER" id="PTHR30061">
    <property type="entry name" value="MALTOSE-BINDING PERIPLASMIC PROTEIN"/>
    <property type="match status" value="1"/>
</dbReference>
<evidence type="ECO:0000256" key="2">
    <source>
        <dbReference type="ARBA" id="ARBA00022448"/>
    </source>
</evidence>
<sequence length="416" mass="47539">MLSIVLLSGCLNQRIIEDPDEVKKLHEQENVTLELWHTYSEEETRIFEQEVVPRFHALHPDIQIKPVRVSHTRELRSTLIARATSHKTPDIIRMDIVWVPQFAHLGVLYPVSSFPDFDEVKQSLHPVALETNMYEGVYYGIPLNINTKTAVYNKLLLKTAGYSEPPDTIQELFQIAEQRNYVIGMASVEPWYSLPYFYALGGKLTDPDFKQASGYFNHPDSVRAIDEMVRLHQAGVLGPDMFSRTADLWGGILSNRIFMIDAGPWFFSIQQSQPADRLKLDKVISVPFPNQSLDTSILGGENLVISKGTKFAEEAWTFLKWMAEEEAQMLMASTGILPTHMETAEKLHEDAEKMSYVQSYMDALDHAFLRPPVINWEQIDEVYVTYLTHIFQGEMETEAALTEAAQKMDQLLQVEP</sequence>
<proteinExistence type="inferred from homology"/>
<evidence type="ECO:0000256" key="1">
    <source>
        <dbReference type="ARBA" id="ARBA00008520"/>
    </source>
</evidence>
<keyword evidence="5" id="KW-1185">Reference proteome</keyword>
<dbReference type="Proteomes" id="UP001597497">
    <property type="component" value="Unassembled WGS sequence"/>
</dbReference>
<keyword evidence="3" id="KW-0732">Signal</keyword>
<accession>A0ABW5R9R4</accession>
<keyword evidence="2" id="KW-0813">Transport</keyword>
<dbReference type="Gene3D" id="3.40.190.10">
    <property type="entry name" value="Periplasmic binding protein-like II"/>
    <property type="match status" value="2"/>
</dbReference>
<evidence type="ECO:0000313" key="4">
    <source>
        <dbReference type="EMBL" id="MFD2671334.1"/>
    </source>
</evidence>
<dbReference type="SUPFAM" id="SSF53850">
    <property type="entry name" value="Periplasmic binding protein-like II"/>
    <property type="match status" value="1"/>
</dbReference>
<comment type="similarity">
    <text evidence="1">Belongs to the bacterial solute-binding protein 1 family.</text>
</comment>
<dbReference type="Pfam" id="PF13416">
    <property type="entry name" value="SBP_bac_8"/>
    <property type="match status" value="1"/>
</dbReference>
<evidence type="ECO:0000313" key="5">
    <source>
        <dbReference type="Proteomes" id="UP001597497"/>
    </source>
</evidence>
<dbReference type="PANTHER" id="PTHR30061:SF50">
    <property type="entry name" value="MALTOSE_MALTODEXTRIN-BINDING PERIPLASMIC PROTEIN"/>
    <property type="match status" value="1"/>
</dbReference>
<dbReference type="RefSeq" id="WP_379928788.1">
    <property type="nucleotide sequence ID" value="NZ_JBHUMM010000010.1"/>
</dbReference>
<gene>
    <name evidence="4" type="ORF">ACFSUC_06910</name>
</gene>